<proteinExistence type="predicted"/>
<organism evidence="1 2">
    <name type="scientific">Catenaria anguillulae PL171</name>
    <dbReference type="NCBI Taxonomy" id="765915"/>
    <lineage>
        <taxon>Eukaryota</taxon>
        <taxon>Fungi</taxon>
        <taxon>Fungi incertae sedis</taxon>
        <taxon>Blastocladiomycota</taxon>
        <taxon>Blastocladiomycetes</taxon>
        <taxon>Blastocladiales</taxon>
        <taxon>Catenariaceae</taxon>
        <taxon>Catenaria</taxon>
    </lineage>
</organism>
<reference evidence="1 2" key="1">
    <citation type="submission" date="2016-07" db="EMBL/GenBank/DDBJ databases">
        <title>Pervasive Adenine N6-methylation of Active Genes in Fungi.</title>
        <authorList>
            <consortium name="DOE Joint Genome Institute"/>
            <person name="Mondo S.J."/>
            <person name="Dannebaum R.O."/>
            <person name="Kuo R.C."/>
            <person name="Labutti K."/>
            <person name="Haridas S."/>
            <person name="Kuo A."/>
            <person name="Salamov A."/>
            <person name="Ahrendt S.R."/>
            <person name="Lipzen A."/>
            <person name="Sullivan W."/>
            <person name="Andreopoulos W.B."/>
            <person name="Clum A."/>
            <person name="Lindquist E."/>
            <person name="Daum C."/>
            <person name="Ramamoorthy G.K."/>
            <person name="Gryganskyi A."/>
            <person name="Culley D."/>
            <person name="Magnuson J.K."/>
            <person name="James T.Y."/>
            <person name="O'Malley M.A."/>
            <person name="Stajich J.E."/>
            <person name="Spatafora J.W."/>
            <person name="Visel A."/>
            <person name="Grigoriev I.V."/>
        </authorList>
    </citation>
    <scope>NUCLEOTIDE SEQUENCE [LARGE SCALE GENOMIC DNA]</scope>
    <source>
        <strain evidence="1 2">PL171</strain>
    </source>
</reference>
<dbReference type="Proteomes" id="UP000193411">
    <property type="component" value="Unassembled WGS sequence"/>
</dbReference>
<name>A0A1Y2H8K3_9FUNG</name>
<accession>A0A1Y2H8K3</accession>
<keyword evidence="2" id="KW-1185">Reference proteome</keyword>
<evidence type="ECO:0000313" key="2">
    <source>
        <dbReference type="Proteomes" id="UP000193411"/>
    </source>
</evidence>
<evidence type="ECO:0000313" key="1">
    <source>
        <dbReference type="EMBL" id="ORZ30928.1"/>
    </source>
</evidence>
<protein>
    <submittedName>
        <fullName evidence="1">Uncharacterized protein</fullName>
    </submittedName>
</protein>
<comment type="caution">
    <text evidence="1">The sequence shown here is derived from an EMBL/GenBank/DDBJ whole genome shotgun (WGS) entry which is preliminary data.</text>
</comment>
<dbReference type="EMBL" id="MCFL01000071">
    <property type="protein sequence ID" value="ORZ30928.1"/>
    <property type="molecule type" value="Genomic_DNA"/>
</dbReference>
<gene>
    <name evidence="1" type="ORF">BCR44DRAFT_1443493</name>
</gene>
<dbReference type="AlphaFoldDB" id="A0A1Y2H8K3"/>
<sequence>MMLHKALYHRIIPAAIVSLFRHHFQLHSGLPLRTFPRGVNKTRFAVNNSRPRTLTSSKAFFVKAPCLRMRFDYTKE</sequence>